<protein>
    <recommendedName>
        <fullName evidence="6">TVP38/TMEM64 family membrane protein</fullName>
    </recommendedName>
</protein>
<comment type="subcellular location">
    <subcellularLocation>
        <location evidence="1 6">Cell membrane</location>
        <topology evidence="1 6">Multi-pass membrane protein</topology>
    </subcellularLocation>
</comment>
<evidence type="ECO:0000256" key="4">
    <source>
        <dbReference type="ARBA" id="ARBA00022989"/>
    </source>
</evidence>
<dbReference type="InterPro" id="IPR015414">
    <property type="entry name" value="TMEM64"/>
</dbReference>
<evidence type="ECO:0000256" key="7">
    <source>
        <dbReference type="SAM" id="MobiDB-lite"/>
    </source>
</evidence>
<dbReference type="PANTHER" id="PTHR12677:SF59">
    <property type="entry name" value="GOLGI APPARATUS MEMBRANE PROTEIN TVP38-RELATED"/>
    <property type="match status" value="1"/>
</dbReference>
<dbReference type="AlphaFoldDB" id="A0A4R5PNC0"/>
<feature type="transmembrane region" description="Helical" evidence="6">
    <location>
        <begin position="246"/>
        <end position="263"/>
    </location>
</feature>
<evidence type="ECO:0000256" key="6">
    <source>
        <dbReference type="RuleBase" id="RU366058"/>
    </source>
</evidence>
<dbReference type="Proteomes" id="UP000295131">
    <property type="component" value="Unassembled WGS sequence"/>
</dbReference>
<feature type="transmembrane region" description="Helical" evidence="6">
    <location>
        <begin position="200"/>
        <end position="218"/>
    </location>
</feature>
<dbReference type="Pfam" id="PF09335">
    <property type="entry name" value="VTT_dom"/>
    <property type="match status" value="1"/>
</dbReference>
<feature type="transmembrane region" description="Helical" evidence="6">
    <location>
        <begin position="42"/>
        <end position="64"/>
    </location>
</feature>
<proteinExistence type="inferred from homology"/>
<reference evidence="9 10" key="1">
    <citation type="journal article" date="2013" name="Int. J. Syst. Evol. Microbiol.">
        <title>Hoeflea suaedae sp. nov., an endophytic bacterium isolated from the root of the halophyte Suaeda maritima.</title>
        <authorList>
            <person name="Chung E.J."/>
            <person name="Park J.A."/>
            <person name="Pramanik P."/>
            <person name="Bibi F."/>
            <person name="Jeon C.O."/>
            <person name="Chung Y.R."/>
        </authorList>
    </citation>
    <scope>NUCLEOTIDE SEQUENCE [LARGE SCALE GENOMIC DNA]</scope>
    <source>
        <strain evidence="9 10">YC6898</strain>
    </source>
</reference>
<evidence type="ECO:0000256" key="3">
    <source>
        <dbReference type="ARBA" id="ARBA00022692"/>
    </source>
</evidence>
<accession>A0A4R5PNC0</accession>
<feature type="region of interest" description="Disordered" evidence="7">
    <location>
        <begin position="1"/>
        <end position="27"/>
    </location>
</feature>
<keyword evidence="2 6" id="KW-1003">Cell membrane</keyword>
<feature type="transmembrane region" description="Helical" evidence="6">
    <location>
        <begin position="84"/>
        <end position="103"/>
    </location>
</feature>
<dbReference type="InterPro" id="IPR032816">
    <property type="entry name" value="VTT_dom"/>
</dbReference>
<organism evidence="9 10">
    <name type="scientific">Pseudohoeflea suaedae</name>
    <dbReference type="NCBI Taxonomy" id="877384"/>
    <lineage>
        <taxon>Bacteria</taxon>
        <taxon>Pseudomonadati</taxon>
        <taxon>Pseudomonadota</taxon>
        <taxon>Alphaproteobacteria</taxon>
        <taxon>Hyphomicrobiales</taxon>
        <taxon>Rhizobiaceae</taxon>
        <taxon>Pseudohoeflea</taxon>
    </lineage>
</organism>
<evidence type="ECO:0000313" key="10">
    <source>
        <dbReference type="Proteomes" id="UP000295131"/>
    </source>
</evidence>
<keyword evidence="5 6" id="KW-0472">Membrane</keyword>
<feature type="transmembrane region" description="Helical" evidence="6">
    <location>
        <begin position="115"/>
        <end position="141"/>
    </location>
</feature>
<name>A0A4R5PNC0_9HYPH</name>
<evidence type="ECO:0000313" key="9">
    <source>
        <dbReference type="EMBL" id="TDH38101.1"/>
    </source>
</evidence>
<feature type="transmembrane region" description="Helical" evidence="6">
    <location>
        <begin position="168"/>
        <end position="193"/>
    </location>
</feature>
<feature type="domain" description="VTT" evidence="8">
    <location>
        <begin position="106"/>
        <end position="220"/>
    </location>
</feature>
<dbReference type="OrthoDB" id="9779114at2"/>
<dbReference type="GO" id="GO:0005886">
    <property type="term" value="C:plasma membrane"/>
    <property type="evidence" value="ECO:0007669"/>
    <property type="project" value="UniProtKB-SubCell"/>
</dbReference>
<comment type="similarity">
    <text evidence="6">Belongs to the TVP38/TMEM64 family.</text>
</comment>
<evidence type="ECO:0000259" key="8">
    <source>
        <dbReference type="Pfam" id="PF09335"/>
    </source>
</evidence>
<dbReference type="PANTHER" id="PTHR12677">
    <property type="entry name" value="GOLGI APPARATUS MEMBRANE PROTEIN TVP38-RELATED"/>
    <property type="match status" value="1"/>
</dbReference>
<evidence type="ECO:0000256" key="5">
    <source>
        <dbReference type="ARBA" id="ARBA00023136"/>
    </source>
</evidence>
<sequence length="272" mass="28653">MTTARHHEERQEEADRPGATPSAPEVADAADAAPAPPAWRRYLPIIVLAAGLAAGYAAGLHDYLSLSMLAEQREALLGLVDANYGLSLAVYFLLYVLAVAFSFPAASVLTIFGGFLFGWLVGGVVTAFAATLGASAVFLAARSAFGDVLRRKAGGFLNRLADGFEKDALSYLFVLRLAPVFPFFVVNIAPAFFGVPLRTYLIATFFGILPGTFAYSWLGQGVDSVLVSAAEAGREVSVGDLVTPEITIAFVVLALVAAIPPVLRRLRGAGNS</sequence>
<evidence type="ECO:0000256" key="2">
    <source>
        <dbReference type="ARBA" id="ARBA00022475"/>
    </source>
</evidence>
<keyword evidence="10" id="KW-1185">Reference proteome</keyword>
<dbReference type="EMBL" id="SMSI01000001">
    <property type="protein sequence ID" value="TDH38101.1"/>
    <property type="molecule type" value="Genomic_DNA"/>
</dbReference>
<gene>
    <name evidence="9" type="ORF">E2A64_02945</name>
</gene>
<comment type="caution">
    <text evidence="9">The sequence shown here is derived from an EMBL/GenBank/DDBJ whole genome shotgun (WGS) entry which is preliminary data.</text>
</comment>
<keyword evidence="4 6" id="KW-1133">Transmembrane helix</keyword>
<evidence type="ECO:0000256" key="1">
    <source>
        <dbReference type="ARBA" id="ARBA00004651"/>
    </source>
</evidence>
<feature type="compositionally biased region" description="Basic and acidic residues" evidence="7">
    <location>
        <begin position="1"/>
        <end position="16"/>
    </location>
</feature>
<keyword evidence="3 6" id="KW-0812">Transmembrane</keyword>
<dbReference type="RefSeq" id="WP_133282937.1">
    <property type="nucleotide sequence ID" value="NZ_SMSI01000001.1"/>
</dbReference>